<dbReference type="NCBIfam" id="TIGR02937">
    <property type="entry name" value="sigma70-ECF"/>
    <property type="match status" value="1"/>
</dbReference>
<proteinExistence type="inferred from homology"/>
<dbReference type="PANTHER" id="PTHR30173">
    <property type="entry name" value="SIGMA 19 FACTOR"/>
    <property type="match status" value="1"/>
</dbReference>
<evidence type="ECO:0000313" key="9">
    <source>
        <dbReference type="Proteomes" id="UP000549913"/>
    </source>
</evidence>
<feature type="domain" description="RNA polymerase sigma factor 70 region 4 type 2" evidence="7">
    <location>
        <begin position="108"/>
        <end position="159"/>
    </location>
</feature>
<dbReference type="InterPro" id="IPR013325">
    <property type="entry name" value="RNA_pol_sigma_r2"/>
</dbReference>
<dbReference type="InterPro" id="IPR014284">
    <property type="entry name" value="RNA_pol_sigma-70_dom"/>
</dbReference>
<dbReference type="PANTHER" id="PTHR30173:SF43">
    <property type="entry name" value="ECF RNA POLYMERASE SIGMA FACTOR SIGI-RELATED"/>
    <property type="match status" value="1"/>
</dbReference>
<protein>
    <submittedName>
        <fullName evidence="8">RNA polymerase sigma-70 factor (ECF subfamily)</fullName>
    </submittedName>
</protein>
<evidence type="ECO:0000256" key="2">
    <source>
        <dbReference type="ARBA" id="ARBA00011344"/>
    </source>
</evidence>
<dbReference type="AlphaFoldDB" id="A0A852SRK0"/>
<accession>A0A852SRK0</accession>
<comment type="subunit">
    <text evidence="2">Interacts transiently with the RNA polymerase catalytic core formed by RpoA, RpoB, RpoC and RpoZ (2 alpha, 1 beta, 1 beta' and 1 omega subunit) to form the RNA polymerase holoenzyme that can initiate transcription.</text>
</comment>
<evidence type="ECO:0000259" key="6">
    <source>
        <dbReference type="Pfam" id="PF04542"/>
    </source>
</evidence>
<keyword evidence="4" id="KW-0731">Sigma factor</keyword>
<keyword evidence="3" id="KW-0805">Transcription regulation</keyword>
<dbReference type="InterPro" id="IPR013324">
    <property type="entry name" value="RNA_pol_sigma_r3/r4-like"/>
</dbReference>
<evidence type="ECO:0000259" key="7">
    <source>
        <dbReference type="Pfam" id="PF08281"/>
    </source>
</evidence>
<name>A0A852SRK0_9MICO</name>
<dbReference type="Proteomes" id="UP000549913">
    <property type="component" value="Unassembled WGS sequence"/>
</dbReference>
<dbReference type="GO" id="GO:0006352">
    <property type="term" value="P:DNA-templated transcription initiation"/>
    <property type="evidence" value="ECO:0007669"/>
    <property type="project" value="InterPro"/>
</dbReference>
<dbReference type="InterPro" id="IPR052704">
    <property type="entry name" value="ECF_Sigma-70_Domain"/>
</dbReference>
<dbReference type="InterPro" id="IPR032710">
    <property type="entry name" value="NTF2-like_dom_sf"/>
</dbReference>
<evidence type="ECO:0000256" key="3">
    <source>
        <dbReference type="ARBA" id="ARBA00023015"/>
    </source>
</evidence>
<comment type="caution">
    <text evidence="8">The sequence shown here is derived from an EMBL/GenBank/DDBJ whole genome shotgun (WGS) entry which is preliminary data.</text>
</comment>
<dbReference type="EMBL" id="JACCBM010000001">
    <property type="protein sequence ID" value="NYD71344.1"/>
    <property type="molecule type" value="Genomic_DNA"/>
</dbReference>
<feature type="domain" description="RNA polymerase sigma-70 region 2" evidence="6">
    <location>
        <begin position="7"/>
        <end position="67"/>
    </location>
</feature>
<dbReference type="RefSeq" id="WP_179548322.1">
    <property type="nucleotide sequence ID" value="NZ_BSEW01000002.1"/>
</dbReference>
<keyword evidence="9" id="KW-1185">Reference proteome</keyword>
<organism evidence="8 9">
    <name type="scientific">Herbiconiux flava</name>
    <dbReference type="NCBI Taxonomy" id="881268"/>
    <lineage>
        <taxon>Bacteria</taxon>
        <taxon>Bacillati</taxon>
        <taxon>Actinomycetota</taxon>
        <taxon>Actinomycetes</taxon>
        <taxon>Micrococcales</taxon>
        <taxon>Microbacteriaceae</taxon>
        <taxon>Herbiconiux</taxon>
    </lineage>
</organism>
<dbReference type="SUPFAM" id="SSF54427">
    <property type="entry name" value="NTF2-like"/>
    <property type="match status" value="1"/>
</dbReference>
<dbReference type="Gene3D" id="3.10.450.50">
    <property type="match status" value="1"/>
</dbReference>
<dbReference type="Pfam" id="PF04542">
    <property type="entry name" value="Sigma70_r2"/>
    <property type="match status" value="1"/>
</dbReference>
<dbReference type="Pfam" id="PF08281">
    <property type="entry name" value="Sigma70_r4_2"/>
    <property type="match status" value="1"/>
</dbReference>
<evidence type="ECO:0000256" key="4">
    <source>
        <dbReference type="ARBA" id="ARBA00023082"/>
    </source>
</evidence>
<evidence type="ECO:0000256" key="5">
    <source>
        <dbReference type="ARBA" id="ARBA00023163"/>
    </source>
</evidence>
<dbReference type="Gene3D" id="1.10.1740.10">
    <property type="match status" value="1"/>
</dbReference>
<sequence>MDQTTMFEGERPRLVGVAARVLGDRHEAEDIVQRTWLRLRANTTELDNPPAWLTTVTVRLCIDRLRELTPLPREVGDDTAIDAGGIAGGAPRTSDPLESVETTEAVGQALHVVVERLSPNERVALVLHESFGYDFDTIGEILDRSPAAARKLASRARGKVATAEQGGPVSDRHIVDAFMTAARGGDLGRLLALLAPDAIIRADEAAIAIGTPRLIEGREAVAGFFDGSAKATLATQIDGRPGAAWFRRGQAMVAFDFTIVDGAVQSVTFRADPGVLARVHRRSTPVT</sequence>
<dbReference type="SUPFAM" id="SSF88946">
    <property type="entry name" value="Sigma2 domain of RNA polymerase sigma factors"/>
    <property type="match status" value="1"/>
</dbReference>
<comment type="similarity">
    <text evidence="1">Belongs to the sigma-70 factor family. ECF subfamily.</text>
</comment>
<dbReference type="GO" id="GO:0003677">
    <property type="term" value="F:DNA binding"/>
    <property type="evidence" value="ECO:0007669"/>
    <property type="project" value="InterPro"/>
</dbReference>
<keyword evidence="5" id="KW-0804">Transcription</keyword>
<evidence type="ECO:0000256" key="1">
    <source>
        <dbReference type="ARBA" id="ARBA00010641"/>
    </source>
</evidence>
<dbReference type="GO" id="GO:0016987">
    <property type="term" value="F:sigma factor activity"/>
    <property type="evidence" value="ECO:0007669"/>
    <property type="project" value="UniProtKB-KW"/>
</dbReference>
<dbReference type="InterPro" id="IPR007627">
    <property type="entry name" value="RNA_pol_sigma70_r2"/>
</dbReference>
<dbReference type="Gene3D" id="1.10.10.10">
    <property type="entry name" value="Winged helix-like DNA-binding domain superfamily/Winged helix DNA-binding domain"/>
    <property type="match status" value="1"/>
</dbReference>
<reference evidence="8 9" key="1">
    <citation type="submission" date="2020-07" db="EMBL/GenBank/DDBJ databases">
        <title>Sequencing the genomes of 1000 actinobacteria strains.</title>
        <authorList>
            <person name="Klenk H.-P."/>
        </authorList>
    </citation>
    <scope>NUCLEOTIDE SEQUENCE [LARGE SCALE GENOMIC DNA]</scope>
    <source>
        <strain evidence="8 9">DSM 26474</strain>
    </source>
</reference>
<evidence type="ECO:0000313" key="8">
    <source>
        <dbReference type="EMBL" id="NYD71344.1"/>
    </source>
</evidence>
<gene>
    <name evidence="8" type="ORF">BJ984_002502</name>
</gene>
<dbReference type="InterPro" id="IPR036388">
    <property type="entry name" value="WH-like_DNA-bd_sf"/>
</dbReference>
<dbReference type="SUPFAM" id="SSF88659">
    <property type="entry name" value="Sigma3 and sigma4 domains of RNA polymerase sigma factors"/>
    <property type="match status" value="1"/>
</dbReference>
<dbReference type="InterPro" id="IPR013249">
    <property type="entry name" value="RNA_pol_sigma70_r4_t2"/>
</dbReference>